<evidence type="ECO:0000256" key="2">
    <source>
        <dbReference type="ARBA" id="ARBA00007165"/>
    </source>
</evidence>
<name>A0ABN5WH16_9SPHN</name>
<protein>
    <recommendedName>
        <fullName evidence="6">SURF1-like protein</fullName>
    </recommendedName>
</protein>
<dbReference type="PROSITE" id="PS50895">
    <property type="entry name" value="SURF1"/>
    <property type="match status" value="1"/>
</dbReference>
<evidence type="ECO:0000256" key="6">
    <source>
        <dbReference type="RuleBase" id="RU363076"/>
    </source>
</evidence>
<dbReference type="Pfam" id="PF02104">
    <property type="entry name" value="SURF1"/>
    <property type="match status" value="1"/>
</dbReference>
<keyword evidence="3 6" id="KW-0812">Transmembrane</keyword>
<evidence type="ECO:0000256" key="3">
    <source>
        <dbReference type="ARBA" id="ARBA00022692"/>
    </source>
</evidence>
<feature type="transmembrane region" description="Helical" evidence="6">
    <location>
        <begin position="207"/>
        <end position="227"/>
    </location>
</feature>
<evidence type="ECO:0000313" key="8">
    <source>
        <dbReference type="Proteomes" id="UP001059971"/>
    </source>
</evidence>
<keyword evidence="4 6" id="KW-1133">Transmembrane helix</keyword>
<evidence type="ECO:0000313" key="7">
    <source>
        <dbReference type="EMBL" id="BBF71148.1"/>
    </source>
</evidence>
<evidence type="ECO:0000256" key="4">
    <source>
        <dbReference type="ARBA" id="ARBA00022989"/>
    </source>
</evidence>
<dbReference type="Proteomes" id="UP001059971">
    <property type="component" value="Chromosome 1"/>
</dbReference>
<evidence type="ECO:0000256" key="1">
    <source>
        <dbReference type="ARBA" id="ARBA00004370"/>
    </source>
</evidence>
<proteinExistence type="inferred from homology"/>
<gene>
    <name evidence="7" type="ORF">SBA_ch1_33480</name>
</gene>
<keyword evidence="8" id="KW-1185">Reference proteome</keyword>
<dbReference type="EMBL" id="AP018817">
    <property type="protein sequence ID" value="BBF71148.1"/>
    <property type="molecule type" value="Genomic_DNA"/>
</dbReference>
<dbReference type="InterPro" id="IPR002994">
    <property type="entry name" value="Surf1/Shy1"/>
</dbReference>
<keyword evidence="6" id="KW-1003">Cell membrane</keyword>
<comment type="similarity">
    <text evidence="2 6">Belongs to the SURF1 family.</text>
</comment>
<dbReference type="InterPro" id="IPR045214">
    <property type="entry name" value="Surf1/Surf4"/>
</dbReference>
<accession>A0ABN5WH16</accession>
<organism evidence="7 8">
    <name type="scientific">Sphingomonas bisphenolicum</name>
    <dbReference type="NCBI Taxonomy" id="296544"/>
    <lineage>
        <taxon>Bacteria</taxon>
        <taxon>Pseudomonadati</taxon>
        <taxon>Pseudomonadota</taxon>
        <taxon>Alphaproteobacteria</taxon>
        <taxon>Sphingomonadales</taxon>
        <taxon>Sphingomonadaceae</taxon>
        <taxon>Sphingomonas</taxon>
    </lineage>
</organism>
<sequence length="237" mass="25594">MKAMDPRPEKAGFPVGLTLAALILFVGLIALGVWQVERLAWKRDLIARVDVRIHAAPVPAPASATQADEYRRVTATGAFLHDKAALVQAATVRGAGYWVLTPLRQANGVILLVNRGFVPPEAKARYDRPQGVVRVTGLLRLTEPGGGFLRSNDPAADRWYSRDVAAITTARNLRSIAGYFIDAQAGPSPDVLPVGGLTVVSFPNNHLQYAITWFILAAMVAGAYSLVMRQSGKDRRG</sequence>
<dbReference type="CDD" id="cd06662">
    <property type="entry name" value="SURF1"/>
    <property type="match status" value="1"/>
</dbReference>
<dbReference type="PANTHER" id="PTHR23427">
    <property type="entry name" value="SURFEIT LOCUS PROTEIN"/>
    <property type="match status" value="1"/>
</dbReference>
<comment type="subcellular location">
    <subcellularLocation>
        <location evidence="6">Cell membrane</location>
        <topology evidence="6">Multi-pass membrane protein</topology>
    </subcellularLocation>
    <subcellularLocation>
        <location evidence="1">Membrane</location>
    </subcellularLocation>
</comment>
<keyword evidence="5 6" id="KW-0472">Membrane</keyword>
<reference evidence="7" key="1">
    <citation type="submission" date="2018-07" db="EMBL/GenBank/DDBJ databases">
        <title>Complete genome sequence of Sphingomonas bisphenolicum strain AO1, a bisphenol A degradative bacterium isolated from Japanese farm field.</title>
        <authorList>
            <person name="Murakami M."/>
            <person name="Koh M."/>
            <person name="Koba S."/>
            <person name="Matsumura Y."/>
        </authorList>
    </citation>
    <scope>NUCLEOTIDE SEQUENCE</scope>
    <source>
        <strain evidence="7">AO1</strain>
    </source>
</reference>
<evidence type="ECO:0000256" key="5">
    <source>
        <dbReference type="ARBA" id="ARBA00023136"/>
    </source>
</evidence>
<feature type="transmembrane region" description="Helical" evidence="6">
    <location>
        <begin position="12"/>
        <end position="34"/>
    </location>
</feature>
<dbReference type="PANTHER" id="PTHR23427:SF2">
    <property type="entry name" value="SURFEIT LOCUS PROTEIN 1"/>
    <property type="match status" value="1"/>
</dbReference>